<feature type="region of interest" description="Disordered" evidence="1">
    <location>
        <begin position="1"/>
        <end position="55"/>
    </location>
</feature>
<reference evidence="2 3" key="1">
    <citation type="submission" date="2018-03" db="EMBL/GenBank/DDBJ databases">
        <title>Genomes of Pezizomycetes fungi and the evolution of truffles.</title>
        <authorList>
            <person name="Murat C."/>
            <person name="Payen T."/>
            <person name="Noel B."/>
            <person name="Kuo A."/>
            <person name="Martin F.M."/>
        </authorList>
    </citation>
    <scope>NUCLEOTIDE SEQUENCE [LARGE SCALE GENOMIC DNA]</scope>
    <source>
        <strain evidence="2">091103-1</strain>
    </source>
</reference>
<feature type="compositionally biased region" description="Low complexity" evidence="1">
    <location>
        <begin position="29"/>
        <end position="43"/>
    </location>
</feature>
<dbReference type="AlphaFoldDB" id="A0A317SEP0"/>
<dbReference type="Proteomes" id="UP000246991">
    <property type="component" value="Unassembled WGS sequence"/>
</dbReference>
<accession>A0A317SEP0</accession>
<sequence>MPAKPYDVNSSSREIRDGDGDDDGISINSPSPVTTPSPEQQQEQQRRRVMSGGIRRPRHYNVLVSW</sequence>
<comment type="caution">
    <text evidence="2">The sequence shown here is derived from an EMBL/GenBank/DDBJ whole genome shotgun (WGS) entry which is preliminary data.</text>
</comment>
<protein>
    <submittedName>
        <fullName evidence="2">Uncharacterized protein</fullName>
    </submittedName>
</protein>
<gene>
    <name evidence="2" type="ORF">C7212DRAFT_333350</name>
</gene>
<proteinExistence type="predicted"/>
<organism evidence="2 3">
    <name type="scientific">Tuber magnatum</name>
    <name type="common">white Piedmont truffle</name>
    <dbReference type="NCBI Taxonomy" id="42249"/>
    <lineage>
        <taxon>Eukaryota</taxon>
        <taxon>Fungi</taxon>
        <taxon>Dikarya</taxon>
        <taxon>Ascomycota</taxon>
        <taxon>Pezizomycotina</taxon>
        <taxon>Pezizomycetes</taxon>
        <taxon>Pezizales</taxon>
        <taxon>Tuberaceae</taxon>
        <taxon>Tuber</taxon>
    </lineage>
</organism>
<keyword evidence="3" id="KW-1185">Reference proteome</keyword>
<evidence type="ECO:0000256" key="1">
    <source>
        <dbReference type="SAM" id="MobiDB-lite"/>
    </source>
</evidence>
<evidence type="ECO:0000313" key="3">
    <source>
        <dbReference type="Proteomes" id="UP000246991"/>
    </source>
</evidence>
<dbReference type="EMBL" id="PYWC01000092">
    <property type="protein sequence ID" value="PWW72892.1"/>
    <property type="molecule type" value="Genomic_DNA"/>
</dbReference>
<dbReference type="STRING" id="42249.A0A317SEP0"/>
<evidence type="ECO:0000313" key="2">
    <source>
        <dbReference type="EMBL" id="PWW72892.1"/>
    </source>
</evidence>
<name>A0A317SEP0_9PEZI</name>